<evidence type="ECO:0000256" key="1">
    <source>
        <dbReference type="SAM" id="Phobius"/>
    </source>
</evidence>
<sequence length="80" mass="8975">MLSVAGPMGRFLGLILLFPIWSYAACFYLWNDGGHETVNVLRARKDAEIRKAYKTIAGLQAQLYNMRQQKATAAASRANR</sequence>
<comment type="caution">
    <text evidence="2">The sequence shown here is derived from an EMBL/GenBank/DDBJ whole genome shotgun (WGS) entry which is preliminary data.</text>
</comment>
<keyword evidence="1" id="KW-0472">Membrane</keyword>
<dbReference type="EMBL" id="BTSY01000005">
    <property type="protein sequence ID" value="GMT27318.1"/>
    <property type="molecule type" value="Genomic_DNA"/>
</dbReference>
<organism evidence="2 3">
    <name type="scientific">Pristionchus fissidentatus</name>
    <dbReference type="NCBI Taxonomy" id="1538716"/>
    <lineage>
        <taxon>Eukaryota</taxon>
        <taxon>Metazoa</taxon>
        <taxon>Ecdysozoa</taxon>
        <taxon>Nematoda</taxon>
        <taxon>Chromadorea</taxon>
        <taxon>Rhabditida</taxon>
        <taxon>Rhabditina</taxon>
        <taxon>Diplogasteromorpha</taxon>
        <taxon>Diplogasteroidea</taxon>
        <taxon>Neodiplogasteridae</taxon>
        <taxon>Pristionchus</taxon>
    </lineage>
</organism>
<feature type="transmembrane region" description="Helical" evidence="1">
    <location>
        <begin position="12"/>
        <end position="30"/>
    </location>
</feature>
<keyword evidence="1" id="KW-1133">Transmembrane helix</keyword>
<accession>A0AAV5W705</accession>
<dbReference type="AlphaFoldDB" id="A0AAV5W705"/>
<name>A0AAV5W705_9BILA</name>
<proteinExistence type="predicted"/>
<reference evidence="2" key="1">
    <citation type="submission" date="2023-10" db="EMBL/GenBank/DDBJ databases">
        <title>Genome assembly of Pristionchus species.</title>
        <authorList>
            <person name="Yoshida K."/>
            <person name="Sommer R.J."/>
        </authorList>
    </citation>
    <scope>NUCLEOTIDE SEQUENCE</scope>
    <source>
        <strain evidence="2">RS5133</strain>
    </source>
</reference>
<keyword evidence="1" id="KW-0812">Transmembrane</keyword>
<evidence type="ECO:0000313" key="3">
    <source>
        <dbReference type="Proteomes" id="UP001432322"/>
    </source>
</evidence>
<keyword evidence="3" id="KW-1185">Reference proteome</keyword>
<evidence type="ECO:0000313" key="2">
    <source>
        <dbReference type="EMBL" id="GMT27318.1"/>
    </source>
</evidence>
<protein>
    <submittedName>
        <fullName evidence="2">Uncharacterized protein</fullName>
    </submittedName>
</protein>
<gene>
    <name evidence="2" type="ORF">PFISCL1PPCAC_18615</name>
</gene>
<dbReference type="Proteomes" id="UP001432322">
    <property type="component" value="Unassembled WGS sequence"/>
</dbReference>